<keyword evidence="7" id="KW-0695">RNA-directed DNA polymerase</keyword>
<dbReference type="Pfam" id="PF17921">
    <property type="entry name" value="Integrase_H2C2"/>
    <property type="match status" value="1"/>
</dbReference>
<evidence type="ECO:0000259" key="10">
    <source>
        <dbReference type="Pfam" id="PF13352"/>
    </source>
</evidence>
<dbReference type="Pfam" id="PF17917">
    <property type="entry name" value="RT_RNaseH"/>
    <property type="match status" value="1"/>
</dbReference>
<feature type="domain" description="DUF4100" evidence="10">
    <location>
        <begin position="404"/>
        <end position="473"/>
    </location>
</feature>
<dbReference type="GO" id="GO:0016779">
    <property type="term" value="F:nucleotidyltransferase activity"/>
    <property type="evidence" value="ECO:0007669"/>
    <property type="project" value="UniProtKB-KW"/>
</dbReference>
<dbReference type="Pfam" id="PF13352">
    <property type="entry name" value="DUF4100"/>
    <property type="match status" value="1"/>
</dbReference>
<keyword evidence="5" id="KW-0255">Endonuclease</keyword>
<dbReference type="FunFam" id="3.30.70.270:FF:000020">
    <property type="entry name" value="Transposon Tf2-6 polyprotein-like Protein"/>
    <property type="match status" value="1"/>
</dbReference>
<reference evidence="13 14" key="1">
    <citation type="submission" date="2017-01" db="EMBL/GenBank/DDBJ databases">
        <authorList>
            <person name="Mah S.A."/>
            <person name="Swanson W.J."/>
            <person name="Moy G.W."/>
            <person name="Vacquier V.D."/>
        </authorList>
    </citation>
    <scope>NUCLEOTIDE SEQUENCE [LARGE SCALE GENOMIC DNA]</scope>
    <source>
        <strain evidence="13 14">GSMNP</strain>
    </source>
</reference>
<comment type="caution">
    <text evidence="13">The sequence shown here is derived from an EMBL/GenBank/DDBJ whole genome shotgun (WGS) entry which is preliminary data.</text>
</comment>
<dbReference type="CDD" id="cd00303">
    <property type="entry name" value="retropepsin_like"/>
    <property type="match status" value="1"/>
</dbReference>
<feature type="domain" description="Reverse transcriptase RNase H-like" evidence="11">
    <location>
        <begin position="1093"/>
        <end position="1194"/>
    </location>
</feature>
<dbReference type="PANTHER" id="PTHR37984">
    <property type="entry name" value="PROTEIN CBG26694"/>
    <property type="match status" value="1"/>
</dbReference>
<dbReference type="InterPro" id="IPR043502">
    <property type="entry name" value="DNA/RNA_pol_sf"/>
</dbReference>
<dbReference type="FunFam" id="1.10.340.70:FF:000001">
    <property type="entry name" value="Retrovirus-related Pol polyprotein from transposon gypsy-like Protein"/>
    <property type="match status" value="1"/>
</dbReference>
<evidence type="ECO:0000256" key="8">
    <source>
        <dbReference type="SAM" id="MobiDB-lite"/>
    </source>
</evidence>
<sequence>MEPSARGNEKKKSTEGKSSVEMNTNNTKPTVIPKVFPGSAGAPIFSGDDITGFLVYYELVTSQNSGSEKTILFPYYCTQDVRSKITKTNSYSDKDRIGFKQLLMDFYLKKDTEGSVDDELNSLVRQGTRICDITVYLHQFEYLIKKKEKFYTISEREKKELLIKSIHHHDMEAIRSYVYDDEGNLLDYNKISTKFKTLSKMQESLNSIIGDTTAMQSKANTSSEDNEMNDLTKLMKNLVLKIDTVIDTNTLDKTETKFTHNNNMRCIYCDGNHRRINCEYFTKDKDGGLVFIGKDGFLENKSGEKIPTNWGKGGMRVLINKNVSSRKIKIENFDDCNYALEWARSDEDEVIEKDQFSRIVDTFASKRIKDHDTSELIPVKKKKTLSNTDQDDIPLKDRLNTNSKPNGVEIFEKDFNPGYKFVSKIVNSESEASVTNKLKNTHLSLSLEELFSISPSMRRKFNEELRPRKEINVKNAVLNDSEINCNLNVNDKTSSNWKDFYLSSGSGKVKGYINGAGVEFLLDEGSEINIMHIDVYNALKSLKRIEIDTDINWTMRDANQGTSKLIGVCKNCIISIAGTDVSVPVFVSQSTEPQVILGRPWERKARVLKDNREDGSLWYTIRDSESGEAAKFCAVGNDDNRSFKIEKTNTKSSNRIELKFSLVNRIESGWDALSKTNYTTEVRTRYKNVSEKIKPIPSAIPTYSSEDLIKPRLNKGLRLTDENIKLLKIGNGNLYPLEIEYFKNELKSVDKVFSFREDEIGTLKESIEPPIVVNTVPHTPWAYKSYPSPKGLWDRIKALIKSKIEQGVLEQGKGSYANRLFCIAKKDSEKLRFIQDVRPVNEITIKNASVPPVAEEFSEDFAGRCIYTTFDLMSGYDQVKISNESRDLFGLQTPMGLLRMTRLPMGWTNSVQEFQRIMYKIFFKFIPHKMGLFIDDGCIKGPIDQDNTEEMPGIRNFVRDHIKDVIEILETLMKTGMTVNAKKCRFGLSEVEIVGFICNIDGRKPTDSKIDRINSWNTPTNLKELRGFLGITCFYRIWIENYSIIADPLYKLLRKDQDYIWEKDQEKSFGCLKSLITRSPILRPPQYGEGAGKIILTVDASPVGVGGVLHQEDKNGIRYACRFDSYCFNQRERRYSQVKKELYAIMKMIKKFKIYLYGVKFLLETDCKPIIGLLNKPDLPNDVAGRWIGYILQYDFEISQINGKDSAVADGLSRFSFSVTKSANSADCMRKLESKTNKLDQIKSIFKILSGDEHELFRINEPNIKHKLINYFIQDGELFKRSKINKVPRRVIFDIITQRKIVHNIHKNDGGGHRGRDATVNKINDRYYWPGIQENVSDFVKKCLQCQLYAKKRIEKPLKLHFYTHFIW</sequence>
<evidence type="ECO:0000256" key="1">
    <source>
        <dbReference type="ARBA" id="ARBA00012493"/>
    </source>
</evidence>
<dbReference type="PANTHER" id="PTHR37984:SF5">
    <property type="entry name" value="PROTEIN NYNRIN-LIKE"/>
    <property type="match status" value="1"/>
</dbReference>
<evidence type="ECO:0000259" key="12">
    <source>
        <dbReference type="Pfam" id="PF17921"/>
    </source>
</evidence>
<dbReference type="STRING" id="133412.A0A1R1WXH4"/>
<feature type="domain" description="Reverse transcriptase" evidence="9">
    <location>
        <begin position="823"/>
        <end position="997"/>
    </location>
</feature>
<dbReference type="CDD" id="cd09274">
    <property type="entry name" value="RNase_HI_RT_Ty3"/>
    <property type="match status" value="1"/>
</dbReference>
<feature type="domain" description="Integrase zinc-binding" evidence="12">
    <location>
        <begin position="1298"/>
        <end position="1350"/>
    </location>
</feature>
<dbReference type="EC" id="2.7.7.49" evidence="1"/>
<dbReference type="GO" id="GO:0004519">
    <property type="term" value="F:endonuclease activity"/>
    <property type="evidence" value="ECO:0007669"/>
    <property type="project" value="UniProtKB-KW"/>
</dbReference>
<keyword evidence="3" id="KW-0548">Nucleotidyltransferase</keyword>
<evidence type="ECO:0000256" key="4">
    <source>
        <dbReference type="ARBA" id="ARBA00022722"/>
    </source>
</evidence>
<dbReference type="InterPro" id="IPR050951">
    <property type="entry name" value="Retrovirus_Pol_polyprotein"/>
</dbReference>
<dbReference type="Gene3D" id="1.10.340.70">
    <property type="match status" value="1"/>
</dbReference>
<dbReference type="Gene3D" id="3.10.10.10">
    <property type="entry name" value="HIV Type 1 Reverse Transcriptase, subunit A, domain 1"/>
    <property type="match status" value="1"/>
</dbReference>
<dbReference type="EMBL" id="LSSN01006126">
    <property type="protein sequence ID" value="OMJ07073.1"/>
    <property type="molecule type" value="Genomic_DNA"/>
</dbReference>
<name>A0A1R1WXH4_9FUNG</name>
<proteinExistence type="predicted"/>
<dbReference type="Gene3D" id="2.40.70.10">
    <property type="entry name" value="Acid Proteases"/>
    <property type="match status" value="1"/>
</dbReference>
<evidence type="ECO:0000313" key="13">
    <source>
        <dbReference type="EMBL" id="OMJ07073.1"/>
    </source>
</evidence>
<keyword evidence="14" id="KW-1185">Reference proteome</keyword>
<dbReference type="InterPro" id="IPR041373">
    <property type="entry name" value="RT_RNaseH"/>
</dbReference>
<evidence type="ECO:0000256" key="7">
    <source>
        <dbReference type="ARBA" id="ARBA00022918"/>
    </source>
</evidence>
<gene>
    <name evidence="13" type="ORF">AYI70_g12447</name>
</gene>
<evidence type="ECO:0000256" key="2">
    <source>
        <dbReference type="ARBA" id="ARBA00022679"/>
    </source>
</evidence>
<keyword evidence="4" id="KW-0540">Nuclease</keyword>
<evidence type="ECO:0000256" key="5">
    <source>
        <dbReference type="ARBA" id="ARBA00022759"/>
    </source>
</evidence>
<accession>A0A1R1WXH4</accession>
<dbReference type="SUPFAM" id="SSF56672">
    <property type="entry name" value="DNA/RNA polymerases"/>
    <property type="match status" value="1"/>
</dbReference>
<dbReference type="SUPFAM" id="SSF50630">
    <property type="entry name" value="Acid proteases"/>
    <property type="match status" value="1"/>
</dbReference>
<dbReference type="InterPro" id="IPR025165">
    <property type="entry name" value="DUF4100"/>
</dbReference>
<evidence type="ECO:0000313" key="14">
    <source>
        <dbReference type="Proteomes" id="UP000187283"/>
    </source>
</evidence>
<feature type="compositionally biased region" description="Polar residues" evidence="8">
    <location>
        <begin position="16"/>
        <end position="27"/>
    </location>
</feature>
<keyword evidence="6" id="KW-0378">Hydrolase</keyword>
<dbReference type="Gene3D" id="3.30.70.270">
    <property type="match status" value="2"/>
</dbReference>
<keyword evidence="2" id="KW-0808">Transferase</keyword>
<evidence type="ECO:0000259" key="11">
    <source>
        <dbReference type="Pfam" id="PF17917"/>
    </source>
</evidence>
<dbReference type="CDD" id="cd01647">
    <property type="entry name" value="RT_LTR"/>
    <property type="match status" value="1"/>
</dbReference>
<evidence type="ECO:0000256" key="6">
    <source>
        <dbReference type="ARBA" id="ARBA00022801"/>
    </source>
</evidence>
<dbReference type="InterPro" id="IPR000477">
    <property type="entry name" value="RT_dom"/>
</dbReference>
<feature type="region of interest" description="Disordered" evidence="8">
    <location>
        <begin position="1"/>
        <end position="27"/>
    </location>
</feature>
<dbReference type="InterPro" id="IPR043128">
    <property type="entry name" value="Rev_trsase/Diguanyl_cyclase"/>
</dbReference>
<dbReference type="InterPro" id="IPR021109">
    <property type="entry name" value="Peptidase_aspartic_dom_sf"/>
</dbReference>
<dbReference type="Pfam" id="PF00078">
    <property type="entry name" value="RVT_1"/>
    <property type="match status" value="1"/>
</dbReference>
<organism evidence="13 14">
    <name type="scientific">Smittium culicis</name>
    <dbReference type="NCBI Taxonomy" id="133412"/>
    <lineage>
        <taxon>Eukaryota</taxon>
        <taxon>Fungi</taxon>
        <taxon>Fungi incertae sedis</taxon>
        <taxon>Zoopagomycota</taxon>
        <taxon>Kickxellomycotina</taxon>
        <taxon>Harpellomycetes</taxon>
        <taxon>Harpellales</taxon>
        <taxon>Legeriomycetaceae</taxon>
        <taxon>Smittium</taxon>
    </lineage>
</organism>
<evidence type="ECO:0000256" key="3">
    <source>
        <dbReference type="ARBA" id="ARBA00022695"/>
    </source>
</evidence>
<dbReference type="OrthoDB" id="5599163at2759"/>
<dbReference type="Proteomes" id="UP000187283">
    <property type="component" value="Unassembled WGS sequence"/>
</dbReference>
<evidence type="ECO:0000259" key="9">
    <source>
        <dbReference type="Pfam" id="PF00078"/>
    </source>
</evidence>
<dbReference type="InterPro" id="IPR041588">
    <property type="entry name" value="Integrase_H2C2"/>
</dbReference>
<protein>
    <recommendedName>
        <fullName evidence="1">RNA-directed DNA polymerase</fullName>
        <ecNumber evidence="1">2.7.7.49</ecNumber>
    </recommendedName>
</protein>